<evidence type="ECO:0000256" key="9">
    <source>
        <dbReference type="SAM" id="Phobius"/>
    </source>
</evidence>
<dbReference type="KEGG" id="cbw:RR42_s2406"/>
<dbReference type="GO" id="GO:0007165">
    <property type="term" value="P:signal transduction"/>
    <property type="evidence" value="ECO:0007669"/>
    <property type="project" value="UniProtKB-KW"/>
</dbReference>
<dbReference type="InterPro" id="IPR033480">
    <property type="entry name" value="sCache_2"/>
</dbReference>
<keyword evidence="12" id="KW-1185">Reference proteome</keyword>
<evidence type="ECO:0000256" key="6">
    <source>
        <dbReference type="ARBA" id="ARBA00023136"/>
    </source>
</evidence>
<dbReference type="GO" id="GO:0005886">
    <property type="term" value="C:plasma membrane"/>
    <property type="evidence" value="ECO:0007669"/>
    <property type="project" value="UniProtKB-SubCell"/>
</dbReference>
<dbReference type="AlphaFoldDB" id="A0A0C4YLQ5"/>
<evidence type="ECO:0000313" key="11">
    <source>
        <dbReference type="EMBL" id="AJG23988.1"/>
    </source>
</evidence>
<dbReference type="InterPro" id="IPR004090">
    <property type="entry name" value="Chemotax_Me-accpt_rcpt"/>
</dbReference>
<evidence type="ECO:0000256" key="2">
    <source>
        <dbReference type="ARBA" id="ARBA00022475"/>
    </source>
</evidence>
<dbReference type="Proteomes" id="UP000031843">
    <property type="component" value="Chromosome secondary"/>
</dbReference>
<evidence type="ECO:0000313" key="12">
    <source>
        <dbReference type="Proteomes" id="UP000031843"/>
    </source>
</evidence>
<name>A0A0C4YLQ5_9BURK</name>
<keyword evidence="4 9" id="KW-0812">Transmembrane</keyword>
<dbReference type="PANTHER" id="PTHR43531">
    <property type="entry name" value="PROTEIN ICFG"/>
    <property type="match status" value="1"/>
</dbReference>
<dbReference type="OrthoDB" id="8555762at2"/>
<dbReference type="SMART" id="SM01049">
    <property type="entry name" value="Cache_2"/>
    <property type="match status" value="1"/>
</dbReference>
<keyword evidence="3" id="KW-0488">Methylation</keyword>
<gene>
    <name evidence="11" type="ORF">RR42_s2406</name>
</gene>
<dbReference type="PROSITE" id="PS50111">
    <property type="entry name" value="CHEMOTAXIS_TRANSDUC_2"/>
    <property type="match status" value="1"/>
</dbReference>
<dbReference type="GO" id="GO:0004888">
    <property type="term" value="F:transmembrane signaling receptor activity"/>
    <property type="evidence" value="ECO:0007669"/>
    <property type="project" value="InterPro"/>
</dbReference>
<evidence type="ECO:0000259" key="10">
    <source>
        <dbReference type="PROSITE" id="PS50111"/>
    </source>
</evidence>
<accession>A0A0C4YLQ5</accession>
<organism evidence="11 12">
    <name type="scientific">Cupriavidus basilensis</name>
    <dbReference type="NCBI Taxonomy" id="68895"/>
    <lineage>
        <taxon>Bacteria</taxon>
        <taxon>Pseudomonadati</taxon>
        <taxon>Pseudomonadota</taxon>
        <taxon>Betaproteobacteria</taxon>
        <taxon>Burkholderiales</taxon>
        <taxon>Burkholderiaceae</taxon>
        <taxon>Cupriavidus</taxon>
    </lineage>
</organism>
<dbReference type="RefSeq" id="WP_043355984.1">
    <property type="nucleotide sequence ID" value="NZ_CP010537.1"/>
</dbReference>
<reference evidence="11 12" key="1">
    <citation type="journal article" date="2015" name="Genome Announc.">
        <title>Complete Genome Sequence of Cupriavidus basilensis 4G11, Isolated from the Oak Ridge Field Research Center Site.</title>
        <authorList>
            <person name="Ray J."/>
            <person name="Waters R.J."/>
            <person name="Skerker J.M."/>
            <person name="Kuehl J.V."/>
            <person name="Price M.N."/>
            <person name="Huang J."/>
            <person name="Chakraborty R."/>
            <person name="Arkin A.P."/>
            <person name="Deutschbauer A."/>
        </authorList>
    </citation>
    <scope>NUCLEOTIDE SEQUENCE [LARGE SCALE GENOMIC DNA]</scope>
    <source>
        <strain evidence="11">4G11</strain>
    </source>
</reference>
<evidence type="ECO:0000256" key="1">
    <source>
        <dbReference type="ARBA" id="ARBA00004651"/>
    </source>
</evidence>
<dbReference type="InterPro" id="IPR051310">
    <property type="entry name" value="MCP_chemotaxis"/>
</dbReference>
<dbReference type="CDD" id="cd11386">
    <property type="entry name" value="MCP_signal"/>
    <property type="match status" value="1"/>
</dbReference>
<keyword evidence="8" id="KW-0807">Transducer</keyword>
<dbReference type="STRING" id="68895.RR42_s2406"/>
<dbReference type="SUPFAM" id="SSF58104">
    <property type="entry name" value="Methyl-accepting chemotaxis protein (MCP) signaling domain"/>
    <property type="match status" value="1"/>
</dbReference>
<keyword evidence="6 9" id="KW-0472">Membrane</keyword>
<comment type="similarity">
    <text evidence="7">Belongs to the methyl-accepting chemotaxis (MCP) protein family.</text>
</comment>
<dbReference type="InterPro" id="IPR004089">
    <property type="entry name" value="MCPsignal_dom"/>
</dbReference>
<protein>
    <submittedName>
        <fullName evidence="11">Methyl-accepting chemotaxis protein I (Serine chemoreceptor protein)</fullName>
    </submittedName>
</protein>
<keyword evidence="11" id="KW-0675">Receptor</keyword>
<evidence type="ECO:0000256" key="7">
    <source>
        <dbReference type="ARBA" id="ARBA00029447"/>
    </source>
</evidence>
<dbReference type="SMART" id="SM00283">
    <property type="entry name" value="MA"/>
    <property type="match status" value="1"/>
</dbReference>
<evidence type="ECO:0000256" key="4">
    <source>
        <dbReference type="ARBA" id="ARBA00022692"/>
    </source>
</evidence>
<dbReference type="Gene3D" id="3.30.450.20">
    <property type="entry name" value="PAS domain"/>
    <property type="match status" value="1"/>
</dbReference>
<comment type="subcellular location">
    <subcellularLocation>
        <location evidence="1">Cell membrane</location>
        <topology evidence="1">Multi-pass membrane protein</topology>
    </subcellularLocation>
</comment>
<keyword evidence="2" id="KW-1003">Cell membrane</keyword>
<keyword evidence="5 9" id="KW-1133">Transmembrane helix</keyword>
<dbReference type="PRINTS" id="PR00260">
    <property type="entry name" value="CHEMTRNSDUCR"/>
</dbReference>
<evidence type="ECO:0000256" key="3">
    <source>
        <dbReference type="ARBA" id="ARBA00022481"/>
    </source>
</evidence>
<dbReference type="PANTHER" id="PTHR43531:SF14">
    <property type="entry name" value="METHYL-ACCEPTING CHEMOTAXIS PROTEIN I-RELATED"/>
    <property type="match status" value="1"/>
</dbReference>
<feature type="transmembrane region" description="Helical" evidence="9">
    <location>
        <begin position="188"/>
        <end position="210"/>
    </location>
</feature>
<feature type="domain" description="Methyl-accepting transducer" evidence="10">
    <location>
        <begin position="271"/>
        <end position="500"/>
    </location>
</feature>
<dbReference type="GO" id="GO:0006935">
    <property type="term" value="P:chemotaxis"/>
    <property type="evidence" value="ECO:0007669"/>
    <property type="project" value="InterPro"/>
</dbReference>
<sequence>MNRLTLRKKLWIPLVLAWLGLLLLTVMHAFQTRQLQMADRRGELANIVDMSLSLVRDYAEQARLGKMSEADAKAQATARVAAQRYGKDGYITIVGADSVLLMHPINAKLNGKNMSDFKDAKGNALYADIAARGASAEGAGHLDYWWPKPGSDQPSPKIGYVARFKPWGWDLVAGTYMDDVQAQFRASLYQSLGLLVLLGILISAVATLLIRSIQSSVGGEPATAAALALRMASGDLTARVETHPDDRSSLMYAIGHMRDQLAGTVAGIQQSADSITSAAQEIASGNSDLSSRTEQQAASLQQTAASMEQITATVRQNADNAKEASQYVADASQIAQQGGSVVSQVVDKMRGITASSRKINDIIGVIDGIAFQTNILALNAAVEAARAGEQGRGFAVVAGEVRNLAQRSAGAAKEIKTLIVESVGQVDSGSALVEQAGQTMAEIVNAVGRVTSIMDGIASATAEQRTGIEEVNRAVAQMDQMTQQNAALVEQASAAATSLEDQAGALHHAVSAFRLSPA</sequence>
<dbReference type="FunFam" id="1.10.287.950:FF:000001">
    <property type="entry name" value="Methyl-accepting chemotaxis sensory transducer"/>
    <property type="match status" value="1"/>
</dbReference>
<evidence type="ECO:0000256" key="8">
    <source>
        <dbReference type="PROSITE-ProRule" id="PRU00284"/>
    </source>
</evidence>
<dbReference type="Gene3D" id="1.10.287.950">
    <property type="entry name" value="Methyl-accepting chemotaxis protein"/>
    <property type="match status" value="1"/>
</dbReference>
<proteinExistence type="inferred from homology"/>
<dbReference type="Pfam" id="PF00015">
    <property type="entry name" value="MCPsignal"/>
    <property type="match status" value="1"/>
</dbReference>
<evidence type="ECO:0000256" key="5">
    <source>
        <dbReference type="ARBA" id="ARBA00022989"/>
    </source>
</evidence>
<dbReference type="Pfam" id="PF17200">
    <property type="entry name" value="sCache_2"/>
    <property type="match status" value="1"/>
</dbReference>
<dbReference type="EMBL" id="CP010537">
    <property type="protein sequence ID" value="AJG23988.1"/>
    <property type="molecule type" value="Genomic_DNA"/>
</dbReference>